<dbReference type="AlphaFoldDB" id="A0A6A6AFS0"/>
<name>A0A6A6AFS0_9PLEO</name>
<feature type="region of interest" description="Disordered" evidence="1">
    <location>
        <begin position="785"/>
        <end position="807"/>
    </location>
</feature>
<evidence type="ECO:0000313" key="2">
    <source>
        <dbReference type="EMBL" id="KAF2130630.1"/>
    </source>
</evidence>
<organism evidence="2 3">
    <name type="scientific">Dothidotthia symphoricarpi CBS 119687</name>
    <dbReference type="NCBI Taxonomy" id="1392245"/>
    <lineage>
        <taxon>Eukaryota</taxon>
        <taxon>Fungi</taxon>
        <taxon>Dikarya</taxon>
        <taxon>Ascomycota</taxon>
        <taxon>Pezizomycotina</taxon>
        <taxon>Dothideomycetes</taxon>
        <taxon>Pleosporomycetidae</taxon>
        <taxon>Pleosporales</taxon>
        <taxon>Dothidotthiaceae</taxon>
        <taxon>Dothidotthia</taxon>
    </lineage>
</organism>
<dbReference type="EMBL" id="ML977504">
    <property type="protein sequence ID" value="KAF2130630.1"/>
    <property type="molecule type" value="Genomic_DNA"/>
</dbReference>
<dbReference type="OrthoDB" id="3760848at2759"/>
<evidence type="ECO:0000313" key="3">
    <source>
        <dbReference type="Proteomes" id="UP000799771"/>
    </source>
</evidence>
<dbReference type="GeneID" id="54411879"/>
<protein>
    <submittedName>
        <fullName evidence="2">Uncharacterized protein</fullName>
    </submittedName>
</protein>
<evidence type="ECO:0000256" key="1">
    <source>
        <dbReference type="SAM" id="MobiDB-lite"/>
    </source>
</evidence>
<accession>A0A6A6AFS0</accession>
<keyword evidence="3" id="KW-1185">Reference proteome</keyword>
<reference evidence="2" key="1">
    <citation type="journal article" date="2020" name="Stud. Mycol.">
        <title>101 Dothideomycetes genomes: a test case for predicting lifestyles and emergence of pathogens.</title>
        <authorList>
            <person name="Haridas S."/>
            <person name="Albert R."/>
            <person name="Binder M."/>
            <person name="Bloem J."/>
            <person name="Labutti K."/>
            <person name="Salamov A."/>
            <person name="Andreopoulos B."/>
            <person name="Baker S."/>
            <person name="Barry K."/>
            <person name="Bills G."/>
            <person name="Bluhm B."/>
            <person name="Cannon C."/>
            <person name="Castanera R."/>
            <person name="Culley D."/>
            <person name="Daum C."/>
            <person name="Ezra D."/>
            <person name="Gonzalez J."/>
            <person name="Henrissat B."/>
            <person name="Kuo A."/>
            <person name="Liang C."/>
            <person name="Lipzen A."/>
            <person name="Lutzoni F."/>
            <person name="Magnuson J."/>
            <person name="Mondo S."/>
            <person name="Nolan M."/>
            <person name="Ohm R."/>
            <person name="Pangilinan J."/>
            <person name="Park H.-J."/>
            <person name="Ramirez L."/>
            <person name="Alfaro M."/>
            <person name="Sun H."/>
            <person name="Tritt A."/>
            <person name="Yoshinaga Y."/>
            <person name="Zwiers L.-H."/>
            <person name="Turgeon B."/>
            <person name="Goodwin S."/>
            <person name="Spatafora J."/>
            <person name="Crous P."/>
            <person name="Grigoriev I."/>
        </authorList>
    </citation>
    <scope>NUCLEOTIDE SEQUENCE</scope>
    <source>
        <strain evidence="2">CBS 119687</strain>
    </source>
</reference>
<dbReference type="Proteomes" id="UP000799771">
    <property type="component" value="Unassembled WGS sequence"/>
</dbReference>
<proteinExistence type="predicted"/>
<dbReference type="RefSeq" id="XP_033525017.1">
    <property type="nucleotide sequence ID" value="XM_033671447.1"/>
</dbReference>
<gene>
    <name evidence="2" type="ORF">P153DRAFT_396022</name>
</gene>
<sequence length="807" mass="90430">MATITTTNVLSHHAALCPPPLFIQKKSRRATFGRRMLRKSIHLQQTDQCVFGPLDDIIDEIKSNIWRSPLDYSLETREFYWTNPLKAQSTWAVTPLPVSQIPSGQPLTIRKNRHSRSSASDSSMEDAMPYSRNNSQDQCKNGGPAVISSPVETTPWPLYEASTSHEPPLPSSSVDIARSERNSAQQALESVIQNDGSRPEAAKRRSSRLRLFTNSFPRLRRTGTGETSGDSGDVSEGHLPIISSPSIVVCEDVADDDDIEAATDDAIIEAFTRKYARNGNKLASVMGHLARQLPTAMDSHHDQLDDQPDVHALAKSIPIPSTLRAAVRIFPQVKLLTCDYEEFAVAVEVEGVLHNQTPLPDTTIDVIFVVDNGYYVTKECLKKALDAVNGAFYYMNHGDRVALYTTHCTHHMISGNRPDLHYPLRPHGKDTGEIFRDLTASIGQHGTQTCHPPRPNPTMTEVVLSVVKSFKGQNLKNGRTHIILLSPAAYTLHNVSEVFPDIYIHKLNPAILPYRRDPELQDTVCVERCCENVFISNWASYQSVHGRIKRILKHARSQKPVGNITDVCIDLRTRNGCEVIELVGSKDIPYLRLGQVHSLFARVRVTKHETSYVDLDSSDPVFNSSLDVEELRQELLNATIKGATKVHLFDVQVYHRNSLHTTDCWNYTETPFFIIRDLGDLAPPIDTALEVYKRQYFSHFISMTADVAKAEADNILALLDDDNEQAKEVVERMAAEIRYHQHVLEYEKNHRQKLPLCPGPVAIEASPHEWLVDLWDRKKTKRKGVAGVKGEDAGHLIGDSNGREQLG</sequence>
<feature type="compositionally biased region" description="Polar residues" evidence="1">
    <location>
        <begin position="182"/>
        <end position="196"/>
    </location>
</feature>
<feature type="region of interest" description="Disordered" evidence="1">
    <location>
        <begin position="102"/>
        <end position="214"/>
    </location>
</feature>